<sequence>METKGSIHRFGMNMTPRVWHNSKIDFGASIIFSLFNVVFNQFFVAFALQQGASSLQVGVLSAAPAIGLLFSPLCASWIEKTGNPKPFVMIPNAIGRLLLLLPAFFAFPSVYVATALAIQLLMGIQAPAYASLVSSMYPTEVRGRLMGYVRVAMGMLMIPLAYLVGSWADAAGPRFPLICAAVAGFASILLFNTVKMPKKPAVKPIGPPKRFSFAEQWRLVKGNRLLAVMLGATMLAGFGNMLSNPLYQIIQVEVLELSNSQIGFARVSYFTALLLTYLIAGWAIDRFNMKYVLLCGIAAYAIVPMLYGFWGTYSAVLLGNGIQGIGEAIWDIGILSFIFRLAPGREAAVFGIHLMLFGIRGSIGPLLGAGLYDSLELPLLLGTASACGWIGTMIFIIGNRNKKKVSIPAKAPSL</sequence>
<dbReference type="InterPro" id="IPR036259">
    <property type="entry name" value="MFS_trans_sf"/>
</dbReference>
<dbReference type="Pfam" id="PF07690">
    <property type="entry name" value="MFS_1"/>
    <property type="match status" value="1"/>
</dbReference>
<feature type="transmembrane region" description="Helical" evidence="6">
    <location>
        <begin position="55"/>
        <end position="78"/>
    </location>
</feature>
<feature type="transmembrane region" description="Helical" evidence="6">
    <location>
        <begin position="225"/>
        <end position="243"/>
    </location>
</feature>
<dbReference type="PROSITE" id="PS50850">
    <property type="entry name" value="MFS"/>
    <property type="match status" value="1"/>
</dbReference>
<feature type="transmembrane region" description="Helical" evidence="6">
    <location>
        <begin position="145"/>
        <end position="163"/>
    </location>
</feature>
<evidence type="ECO:0000256" key="6">
    <source>
        <dbReference type="SAM" id="Phobius"/>
    </source>
</evidence>
<evidence type="ECO:0000256" key="2">
    <source>
        <dbReference type="ARBA" id="ARBA00022448"/>
    </source>
</evidence>
<accession>A0A917LXK7</accession>
<reference evidence="8 9" key="1">
    <citation type="journal article" date="2014" name="Int. J. Syst. Evol. Microbiol.">
        <title>Complete genome sequence of Corynebacterium casei LMG S-19264T (=DSM 44701T), isolated from a smear-ripened cheese.</title>
        <authorList>
            <consortium name="US DOE Joint Genome Institute (JGI-PGF)"/>
            <person name="Walter F."/>
            <person name="Albersmeier A."/>
            <person name="Kalinowski J."/>
            <person name="Ruckert C."/>
        </authorList>
    </citation>
    <scope>NUCLEOTIDE SEQUENCE [LARGE SCALE GENOMIC DNA]</scope>
    <source>
        <strain evidence="8 9">CGMCC 1.15286</strain>
    </source>
</reference>
<dbReference type="Gene3D" id="1.20.1250.20">
    <property type="entry name" value="MFS general substrate transporter like domains"/>
    <property type="match status" value="2"/>
</dbReference>
<comment type="caution">
    <text evidence="8">The sequence shown here is derived from an EMBL/GenBank/DDBJ whole genome shotgun (WGS) entry which is preliminary data.</text>
</comment>
<dbReference type="Proteomes" id="UP000600247">
    <property type="component" value="Unassembled WGS sequence"/>
</dbReference>
<evidence type="ECO:0000256" key="1">
    <source>
        <dbReference type="ARBA" id="ARBA00004651"/>
    </source>
</evidence>
<proteinExistence type="predicted"/>
<feature type="transmembrane region" description="Helical" evidence="6">
    <location>
        <begin position="377"/>
        <end position="397"/>
    </location>
</feature>
<dbReference type="InterPro" id="IPR011701">
    <property type="entry name" value="MFS"/>
</dbReference>
<dbReference type="PANTHER" id="PTHR23526">
    <property type="entry name" value="INTEGRAL MEMBRANE TRANSPORT PROTEIN-RELATED"/>
    <property type="match status" value="1"/>
</dbReference>
<keyword evidence="4 6" id="KW-1133">Transmembrane helix</keyword>
<keyword evidence="9" id="KW-1185">Reference proteome</keyword>
<keyword evidence="2" id="KW-0813">Transport</keyword>
<feature type="transmembrane region" description="Helical" evidence="6">
    <location>
        <begin position="98"/>
        <end position="124"/>
    </location>
</feature>
<feature type="transmembrane region" description="Helical" evidence="6">
    <location>
        <begin position="263"/>
        <end position="284"/>
    </location>
</feature>
<dbReference type="PANTHER" id="PTHR23526:SF2">
    <property type="entry name" value="MAJOR FACILITATOR SUPERFAMILY (MFS) PROFILE DOMAIN-CONTAINING PROTEIN"/>
    <property type="match status" value="1"/>
</dbReference>
<evidence type="ECO:0000256" key="3">
    <source>
        <dbReference type="ARBA" id="ARBA00022692"/>
    </source>
</evidence>
<dbReference type="GO" id="GO:0022857">
    <property type="term" value="F:transmembrane transporter activity"/>
    <property type="evidence" value="ECO:0007669"/>
    <property type="project" value="InterPro"/>
</dbReference>
<dbReference type="SUPFAM" id="SSF103473">
    <property type="entry name" value="MFS general substrate transporter"/>
    <property type="match status" value="1"/>
</dbReference>
<feature type="transmembrane region" description="Helical" evidence="6">
    <location>
        <begin position="291"/>
        <end position="310"/>
    </location>
</feature>
<dbReference type="GO" id="GO:0005886">
    <property type="term" value="C:plasma membrane"/>
    <property type="evidence" value="ECO:0007669"/>
    <property type="project" value="UniProtKB-SubCell"/>
</dbReference>
<dbReference type="EMBL" id="BMHY01000002">
    <property type="protein sequence ID" value="GGG63772.1"/>
    <property type="molecule type" value="Genomic_DNA"/>
</dbReference>
<keyword evidence="5 6" id="KW-0472">Membrane</keyword>
<evidence type="ECO:0000313" key="9">
    <source>
        <dbReference type="Proteomes" id="UP000600247"/>
    </source>
</evidence>
<dbReference type="InterPro" id="IPR020846">
    <property type="entry name" value="MFS_dom"/>
</dbReference>
<dbReference type="RefSeq" id="WP_188888478.1">
    <property type="nucleotide sequence ID" value="NZ_BMHY01000002.1"/>
</dbReference>
<dbReference type="InterPro" id="IPR052528">
    <property type="entry name" value="Sugar_transport-like"/>
</dbReference>
<feature type="transmembrane region" description="Helical" evidence="6">
    <location>
        <begin position="175"/>
        <end position="194"/>
    </location>
</feature>
<evidence type="ECO:0000259" key="7">
    <source>
        <dbReference type="PROSITE" id="PS50850"/>
    </source>
</evidence>
<name>A0A917LXK7_9BACL</name>
<feature type="transmembrane region" description="Helical" evidence="6">
    <location>
        <begin position="26"/>
        <end position="48"/>
    </location>
</feature>
<organism evidence="8 9">
    <name type="scientific">Paenibacillus radicis</name>
    <name type="common">ex Gao et al. 2016</name>
    <dbReference type="NCBI Taxonomy" id="1737354"/>
    <lineage>
        <taxon>Bacteria</taxon>
        <taxon>Bacillati</taxon>
        <taxon>Bacillota</taxon>
        <taxon>Bacilli</taxon>
        <taxon>Bacillales</taxon>
        <taxon>Paenibacillaceae</taxon>
        <taxon>Paenibacillus</taxon>
    </lineage>
</organism>
<evidence type="ECO:0000256" key="5">
    <source>
        <dbReference type="ARBA" id="ARBA00023136"/>
    </source>
</evidence>
<feature type="transmembrane region" description="Helical" evidence="6">
    <location>
        <begin position="322"/>
        <end position="342"/>
    </location>
</feature>
<feature type="domain" description="Major facilitator superfamily (MFS) profile" evidence="7">
    <location>
        <begin position="225"/>
        <end position="414"/>
    </location>
</feature>
<keyword evidence="3 6" id="KW-0812">Transmembrane</keyword>
<evidence type="ECO:0000256" key="4">
    <source>
        <dbReference type="ARBA" id="ARBA00022989"/>
    </source>
</evidence>
<comment type="subcellular location">
    <subcellularLocation>
        <location evidence="1">Cell membrane</location>
        <topology evidence="1">Multi-pass membrane protein</topology>
    </subcellularLocation>
</comment>
<evidence type="ECO:0000313" key="8">
    <source>
        <dbReference type="EMBL" id="GGG63772.1"/>
    </source>
</evidence>
<gene>
    <name evidence="8" type="ORF">GCM10010918_17200</name>
</gene>
<feature type="transmembrane region" description="Helical" evidence="6">
    <location>
        <begin position="349"/>
        <end position="371"/>
    </location>
</feature>
<dbReference type="AlphaFoldDB" id="A0A917LXK7"/>
<protein>
    <recommendedName>
        <fullName evidence="7">Major facilitator superfamily (MFS) profile domain-containing protein</fullName>
    </recommendedName>
</protein>